<organism evidence="1">
    <name type="scientific">Lygus hesperus</name>
    <name type="common">Western plant bug</name>
    <dbReference type="NCBI Taxonomy" id="30085"/>
    <lineage>
        <taxon>Eukaryota</taxon>
        <taxon>Metazoa</taxon>
        <taxon>Ecdysozoa</taxon>
        <taxon>Arthropoda</taxon>
        <taxon>Hexapoda</taxon>
        <taxon>Insecta</taxon>
        <taxon>Pterygota</taxon>
        <taxon>Neoptera</taxon>
        <taxon>Paraneoptera</taxon>
        <taxon>Hemiptera</taxon>
        <taxon>Heteroptera</taxon>
        <taxon>Panheteroptera</taxon>
        <taxon>Cimicomorpha</taxon>
        <taxon>Miridae</taxon>
        <taxon>Mirini</taxon>
        <taxon>Lygus</taxon>
    </lineage>
</organism>
<evidence type="ECO:0000313" key="1">
    <source>
        <dbReference type="EMBL" id="JAG36538.1"/>
    </source>
</evidence>
<dbReference type="AlphaFoldDB" id="A0A0A9YZL7"/>
<dbReference type="EMBL" id="GBRD01003843">
    <property type="protein sequence ID" value="JAG61978.1"/>
    <property type="molecule type" value="Transcribed_RNA"/>
</dbReference>
<dbReference type="Gene3D" id="3.90.280.10">
    <property type="entry name" value="PEBP-like"/>
    <property type="match status" value="1"/>
</dbReference>
<proteinExistence type="predicted"/>
<evidence type="ECO:0000313" key="2">
    <source>
        <dbReference type="EMBL" id="JAG61978.1"/>
    </source>
</evidence>
<reference evidence="2" key="3">
    <citation type="submission" date="2014-09" db="EMBL/GenBank/DDBJ databases">
        <authorList>
            <person name="Magalhaes I.L.F."/>
            <person name="Oliveira U."/>
            <person name="Santos F.R."/>
            <person name="Vidigal T.H.D.A."/>
            <person name="Brescovit A.D."/>
            <person name="Santos A.J."/>
        </authorList>
    </citation>
    <scope>NUCLEOTIDE SEQUENCE</scope>
</reference>
<dbReference type="InterPro" id="IPR008914">
    <property type="entry name" value="PEBP"/>
</dbReference>
<dbReference type="InterPro" id="IPR036610">
    <property type="entry name" value="PEBP-like_sf"/>
</dbReference>
<dbReference type="Pfam" id="PF01161">
    <property type="entry name" value="PBP"/>
    <property type="match status" value="1"/>
</dbReference>
<accession>A0A0A9YZL7</accession>
<dbReference type="EMBL" id="GBHO01007066">
    <property type="protein sequence ID" value="JAG36538.1"/>
    <property type="molecule type" value="Transcribed_RNA"/>
</dbReference>
<dbReference type="PANTHER" id="PTHR11362:SF152">
    <property type="entry name" value="ODORANT-BINDING PROTEIN A5-LIKE PROTEIN"/>
    <property type="match status" value="1"/>
</dbReference>
<dbReference type="CDD" id="cd00866">
    <property type="entry name" value="PEBP_euk"/>
    <property type="match status" value="1"/>
</dbReference>
<protein>
    <submittedName>
        <fullName evidence="1">OV-16 antigen</fullName>
    </submittedName>
</protein>
<reference evidence="1" key="1">
    <citation type="journal article" date="2014" name="PLoS ONE">
        <title>Transcriptome-Based Identification of ABC Transporters in the Western Tarnished Plant Bug Lygus hesperus.</title>
        <authorList>
            <person name="Hull J.J."/>
            <person name="Chaney K."/>
            <person name="Geib S.M."/>
            <person name="Fabrick J.A."/>
            <person name="Brent C.S."/>
            <person name="Walsh D."/>
            <person name="Lavine L.C."/>
        </authorList>
    </citation>
    <scope>NUCLEOTIDE SEQUENCE</scope>
</reference>
<dbReference type="SUPFAM" id="SSF49777">
    <property type="entry name" value="PEBP-like"/>
    <property type="match status" value="1"/>
</dbReference>
<gene>
    <name evidence="1" type="primary">OV16_1</name>
    <name evidence="1" type="ORF">CM83_100226</name>
</gene>
<sequence>MAEEALKKHGVVPDIIQEPWHEQLEVNYPKSNVKADYGNELTPTEVRYKPDLSWSVEESALYVICMTDPDAPSRKDPKAREWLHWLVGNIPGRSIKDGHAIAEYVGSVPPKGSGLHRYVLLVYKQPKKITFSEPKISDTATAGRAKFSIAKFARKYDLGTPLAGNFSRPSMIRHAMPYTSHLRSNFEINYIDGMGIGH</sequence>
<dbReference type="PANTHER" id="PTHR11362">
    <property type="entry name" value="PHOSPHATIDYLETHANOLAMINE-BINDING PROTEIN"/>
    <property type="match status" value="1"/>
</dbReference>
<reference evidence="1" key="2">
    <citation type="submission" date="2014-07" db="EMBL/GenBank/DDBJ databases">
        <authorList>
            <person name="Hull J."/>
        </authorList>
    </citation>
    <scope>NUCLEOTIDE SEQUENCE</scope>
</reference>
<name>A0A0A9YZL7_LYGHE</name>
<dbReference type="InterPro" id="IPR035810">
    <property type="entry name" value="PEBP_euk"/>
</dbReference>